<feature type="domain" description="Thiamine pyrophosphate enzyme TPP-binding" evidence="5">
    <location>
        <begin position="391"/>
        <end position="512"/>
    </location>
</feature>
<feature type="domain" description="Thiamine pyrophosphate enzyme N-terminal TPP-binding" evidence="6">
    <location>
        <begin position="4"/>
        <end position="108"/>
    </location>
</feature>
<dbReference type="InterPro" id="IPR011766">
    <property type="entry name" value="TPP_enzyme_TPP-bd"/>
</dbReference>
<dbReference type="GO" id="GO:0005948">
    <property type="term" value="C:acetolactate synthase complex"/>
    <property type="evidence" value="ECO:0007669"/>
    <property type="project" value="TreeGrafter"/>
</dbReference>
<evidence type="ECO:0000259" key="6">
    <source>
        <dbReference type="Pfam" id="PF02776"/>
    </source>
</evidence>
<dbReference type="AlphaFoldDB" id="A0A831TBI3"/>
<dbReference type="InterPro" id="IPR029061">
    <property type="entry name" value="THDP-binding"/>
</dbReference>
<evidence type="ECO:0000256" key="1">
    <source>
        <dbReference type="ARBA" id="ARBA00007812"/>
    </source>
</evidence>
<dbReference type="InterPro" id="IPR012001">
    <property type="entry name" value="Thiamin_PyroP_enz_TPP-bd_dom"/>
</dbReference>
<dbReference type="GO" id="GO:0009099">
    <property type="term" value="P:L-valine biosynthetic process"/>
    <property type="evidence" value="ECO:0007669"/>
    <property type="project" value="TreeGrafter"/>
</dbReference>
<evidence type="ECO:0000313" key="7">
    <source>
        <dbReference type="EMBL" id="HEG91393.1"/>
    </source>
</evidence>
<accession>A0A831TBI3</accession>
<dbReference type="EMBL" id="DSIY01000193">
    <property type="protein sequence ID" value="HEG91393.1"/>
    <property type="molecule type" value="Genomic_DNA"/>
</dbReference>
<protein>
    <submittedName>
        <fullName evidence="7">Thiamine pyrophosphate-binding protein</fullName>
    </submittedName>
</protein>
<dbReference type="Gene3D" id="3.40.50.970">
    <property type="match status" value="2"/>
</dbReference>
<dbReference type="GO" id="GO:0050660">
    <property type="term" value="F:flavin adenine dinucleotide binding"/>
    <property type="evidence" value="ECO:0007669"/>
    <property type="project" value="TreeGrafter"/>
</dbReference>
<dbReference type="GO" id="GO:0000287">
    <property type="term" value="F:magnesium ion binding"/>
    <property type="evidence" value="ECO:0007669"/>
    <property type="project" value="InterPro"/>
</dbReference>
<dbReference type="InterPro" id="IPR029035">
    <property type="entry name" value="DHS-like_NAD/FAD-binding_dom"/>
</dbReference>
<dbReference type="InterPro" id="IPR045229">
    <property type="entry name" value="TPP_enz"/>
</dbReference>
<dbReference type="SUPFAM" id="SSF52518">
    <property type="entry name" value="Thiamin diphosphate-binding fold (THDP-binding)"/>
    <property type="match status" value="2"/>
</dbReference>
<dbReference type="CDD" id="cd07035">
    <property type="entry name" value="TPP_PYR_POX_like"/>
    <property type="match status" value="1"/>
</dbReference>
<keyword evidence="2 3" id="KW-0786">Thiamine pyrophosphate</keyword>
<evidence type="ECO:0000259" key="5">
    <source>
        <dbReference type="Pfam" id="PF02775"/>
    </source>
</evidence>
<evidence type="ECO:0000256" key="3">
    <source>
        <dbReference type="RuleBase" id="RU362132"/>
    </source>
</evidence>
<dbReference type="SUPFAM" id="SSF52467">
    <property type="entry name" value="DHS-like NAD/FAD-binding domain"/>
    <property type="match status" value="1"/>
</dbReference>
<name>A0A831TBI3_9BACT</name>
<dbReference type="CDD" id="cd00568">
    <property type="entry name" value="TPP_enzymes"/>
    <property type="match status" value="1"/>
</dbReference>
<evidence type="ECO:0000256" key="2">
    <source>
        <dbReference type="ARBA" id="ARBA00023052"/>
    </source>
</evidence>
<comment type="similarity">
    <text evidence="1 3">Belongs to the TPP enzyme family.</text>
</comment>
<dbReference type="Gene3D" id="3.40.50.1220">
    <property type="entry name" value="TPP-binding domain"/>
    <property type="match status" value="1"/>
</dbReference>
<dbReference type="Pfam" id="PF02776">
    <property type="entry name" value="TPP_enzyme_N"/>
    <property type="match status" value="1"/>
</dbReference>
<comment type="caution">
    <text evidence="7">The sequence shown here is derived from an EMBL/GenBank/DDBJ whole genome shotgun (WGS) entry which is preliminary data.</text>
</comment>
<dbReference type="GO" id="GO:0009097">
    <property type="term" value="P:isoleucine biosynthetic process"/>
    <property type="evidence" value="ECO:0007669"/>
    <property type="project" value="TreeGrafter"/>
</dbReference>
<dbReference type="InterPro" id="IPR012000">
    <property type="entry name" value="Thiamin_PyroP_enz_cen_dom"/>
</dbReference>
<gene>
    <name evidence="7" type="ORF">ENP34_08115</name>
</gene>
<dbReference type="GO" id="GO:0030976">
    <property type="term" value="F:thiamine pyrophosphate binding"/>
    <property type="evidence" value="ECO:0007669"/>
    <property type="project" value="InterPro"/>
</dbReference>
<feature type="domain" description="Thiamine pyrophosphate enzyme central" evidence="4">
    <location>
        <begin position="187"/>
        <end position="320"/>
    </location>
</feature>
<dbReference type="Pfam" id="PF00205">
    <property type="entry name" value="TPP_enzyme_M"/>
    <property type="match status" value="1"/>
</dbReference>
<organism evidence="7">
    <name type="scientific">Thermorudis peleae</name>
    <dbReference type="NCBI Taxonomy" id="1382356"/>
    <lineage>
        <taxon>Bacteria</taxon>
        <taxon>Pseudomonadati</taxon>
        <taxon>Thermomicrobiota</taxon>
        <taxon>Thermomicrobia</taxon>
        <taxon>Thermomicrobia incertae sedis</taxon>
        <taxon>Thermorudis</taxon>
    </lineage>
</organism>
<dbReference type="GO" id="GO:0003984">
    <property type="term" value="F:acetolactate synthase activity"/>
    <property type="evidence" value="ECO:0007669"/>
    <property type="project" value="TreeGrafter"/>
</dbReference>
<sequence length="547" mass="58914">MPQVYEILADQLVQLGADTLYGVVGSGNFFVAEALRLRGVRFIAARHEAGAVAMADAWARVTNRVGLCTVHMGPGFTNTLTPLVEAVKARTPLLLLTAEVSRGAIHSNFTVDQEGIASAAGAIPERLHTPETALADLERAWRRALLERRPVVLLMPQDIQVAELEFVTPLHSSFPSLSNAPDIETLAHLADRLRTARRPLILAGRGAVISRARAELERLGEAVGALLATTANAHGLFAGNPWNLGIAGGFSAPGAVELMRQADLILAMGASLTAWTRRHGRLFDPRAEIVQVDIDPGAIGARYPVAFGCVGDVRATASALANLLSPAQEGWRTPEVAERVRRSTWQDTPFEDKSTADLIDPRTASKALDELLPAERVLAIDSGHFMAYPIMYLTVPDERAFVFTQAFQSIGLGLPTAIGSALACPDRVTIAAVGDGGLFMSLPELETVARLKLPLVVIVYNDCAYGAEVHHFAPMGYDTTTVTFPDVDFAALGRALGMTGHTVRSVADLYALGQVLRDRDRYPIVLDMKVNPAVRGDEWFDLAFQGH</sequence>
<evidence type="ECO:0000259" key="4">
    <source>
        <dbReference type="Pfam" id="PF00205"/>
    </source>
</evidence>
<dbReference type="PANTHER" id="PTHR18968">
    <property type="entry name" value="THIAMINE PYROPHOSPHATE ENZYMES"/>
    <property type="match status" value="1"/>
</dbReference>
<dbReference type="PANTHER" id="PTHR18968:SF13">
    <property type="entry name" value="ACETOLACTATE SYNTHASE CATALYTIC SUBUNIT, MITOCHONDRIAL"/>
    <property type="match status" value="1"/>
</dbReference>
<reference evidence="7" key="1">
    <citation type="journal article" date="2020" name="mSystems">
        <title>Genome- and Community-Level Interaction Insights into Carbon Utilization and Element Cycling Functions of Hydrothermarchaeota in Hydrothermal Sediment.</title>
        <authorList>
            <person name="Zhou Z."/>
            <person name="Liu Y."/>
            <person name="Xu W."/>
            <person name="Pan J."/>
            <person name="Luo Z.H."/>
            <person name="Li M."/>
        </authorList>
    </citation>
    <scope>NUCLEOTIDE SEQUENCE [LARGE SCALE GENOMIC DNA]</scope>
    <source>
        <strain evidence="7">SpSt-210</strain>
    </source>
</reference>
<proteinExistence type="inferred from homology"/>
<dbReference type="Pfam" id="PF02775">
    <property type="entry name" value="TPP_enzyme_C"/>
    <property type="match status" value="1"/>
</dbReference>